<sequence length="233" mass="24902">MSTTSTSSELPAEVIACLKNARYLHLATSDGLWPHVSLMNYTYLPASPYPLPATSISSSPSAPGPVIIMTTQPSTKKTLNLTCNPRVSLLVHDWVSHRPSLSSANPFAPSAPPPHQTQSASPLSTFLTNLNSTALSSISATLNGYAHLIPHGTEDEEYYKRVHLENNPQSENKCYLEGEEVRVVVVRIGWARVADFRGGVTDWTAEGEEGNDGGMGWGPGPGNGLANGLVNGH</sequence>
<evidence type="ECO:0000313" key="2">
    <source>
        <dbReference type="EMBL" id="CUS15450.1"/>
    </source>
</evidence>
<dbReference type="EMBL" id="LN890947">
    <property type="protein sequence ID" value="CUS15450.1"/>
    <property type="molecule type" value="Genomic_DNA"/>
</dbReference>
<protein>
    <submittedName>
        <fullName evidence="2">Uncharacterized protein</fullName>
    </submittedName>
</protein>
<organism evidence="2 3">
    <name type="scientific">Tuber aestivum</name>
    <name type="common">summer truffle</name>
    <dbReference type="NCBI Taxonomy" id="59557"/>
    <lineage>
        <taxon>Eukaryota</taxon>
        <taxon>Fungi</taxon>
        <taxon>Dikarya</taxon>
        <taxon>Ascomycota</taxon>
        <taxon>Pezizomycotina</taxon>
        <taxon>Pezizomycetes</taxon>
        <taxon>Pezizales</taxon>
        <taxon>Tuberaceae</taxon>
        <taxon>Tuber</taxon>
    </lineage>
</organism>
<accession>A0A292Q9N9</accession>
<evidence type="ECO:0000256" key="1">
    <source>
        <dbReference type="SAM" id="MobiDB-lite"/>
    </source>
</evidence>
<dbReference type="GO" id="GO:0005737">
    <property type="term" value="C:cytoplasm"/>
    <property type="evidence" value="ECO:0007669"/>
    <property type="project" value="TreeGrafter"/>
</dbReference>
<dbReference type="GO" id="GO:0005634">
    <property type="term" value="C:nucleus"/>
    <property type="evidence" value="ECO:0007669"/>
    <property type="project" value="TreeGrafter"/>
</dbReference>
<dbReference type="Proteomes" id="UP001412239">
    <property type="component" value="Unassembled WGS sequence"/>
</dbReference>
<dbReference type="AlphaFoldDB" id="A0A292Q9N9"/>
<gene>
    <name evidence="2" type="ORF">GSTUAT00000501001</name>
</gene>
<dbReference type="SUPFAM" id="SSF50475">
    <property type="entry name" value="FMN-binding split barrel"/>
    <property type="match status" value="1"/>
</dbReference>
<feature type="compositionally biased region" description="Gly residues" evidence="1">
    <location>
        <begin position="212"/>
        <end position="225"/>
    </location>
</feature>
<dbReference type="PANTHER" id="PTHR28040">
    <property type="entry name" value="PYRIDOXAMINE 5'-PHOSPHATE OXIDASE YLR456W HOMOLOG-RELATED"/>
    <property type="match status" value="1"/>
</dbReference>
<feature type="region of interest" description="Disordered" evidence="1">
    <location>
        <begin position="207"/>
        <end position="233"/>
    </location>
</feature>
<dbReference type="InterPro" id="IPR012349">
    <property type="entry name" value="Split_barrel_FMN-bd"/>
</dbReference>
<name>A0A292Q9N9_9PEZI</name>
<dbReference type="Gene3D" id="2.30.110.10">
    <property type="entry name" value="Electron Transport, Fmn-binding Protein, Chain A"/>
    <property type="match status" value="1"/>
</dbReference>
<feature type="region of interest" description="Disordered" evidence="1">
    <location>
        <begin position="102"/>
        <end position="121"/>
    </location>
</feature>
<reference evidence="2" key="1">
    <citation type="submission" date="2015-10" db="EMBL/GenBank/DDBJ databases">
        <authorList>
            <person name="Regsiter A."/>
            <person name="william w."/>
        </authorList>
    </citation>
    <scope>NUCLEOTIDE SEQUENCE</scope>
    <source>
        <strain evidence="2">Montdore</strain>
    </source>
</reference>
<keyword evidence="3" id="KW-1185">Reference proteome</keyword>
<dbReference type="PANTHER" id="PTHR28040:SF1">
    <property type="entry name" value="PYRIDOXAMINE 5'-PHOSPHATE OXIDASE YLR456W HOMOLOG-RELATED"/>
    <property type="match status" value="1"/>
</dbReference>
<proteinExistence type="predicted"/>
<evidence type="ECO:0000313" key="3">
    <source>
        <dbReference type="Proteomes" id="UP001412239"/>
    </source>
</evidence>
<dbReference type="InterPro" id="IPR052841">
    <property type="entry name" value="PMP_oxidase-like"/>
</dbReference>